<keyword evidence="7" id="KW-0539">Nucleus</keyword>
<comment type="subcellular location">
    <subcellularLocation>
        <location evidence="2">Cytoplasm</location>
    </subcellularLocation>
    <subcellularLocation>
        <location evidence="1">Nucleus</location>
    </subcellularLocation>
</comment>
<evidence type="ECO:0000256" key="1">
    <source>
        <dbReference type="ARBA" id="ARBA00004123"/>
    </source>
</evidence>
<keyword evidence="9" id="KW-1185">Reference proteome</keyword>
<dbReference type="InterPro" id="IPR016068">
    <property type="entry name" value="Translin_N"/>
</dbReference>
<dbReference type="InterPro" id="IPR002848">
    <property type="entry name" value="Translin_fam"/>
</dbReference>
<sequence>MAEPGVSMTAAGPASHVDLVPLLAQLEEERALSENIRTKAKDIEAVQRQLQAGLNRVHSTPAEQVPQLVFSLSPLFTQLRSQIHSVAALVPANQFYKWNDCWSFSLQRSSYCACLAYWLTTGRLITKEQAAQLLGLDAQSSPENVGRMELTTEEYLHSLISMINDFSRLAVNAVTMADFATPLRLSEFVKELHAGFGVLNLKNDSLRKRFDSIKYDVKRVEEIVYDVSLRGLLKDRSPEWDQRGLGVIVDEERRAQVWAALCGTGKDER</sequence>
<dbReference type="GeneID" id="37027603"/>
<evidence type="ECO:0000256" key="4">
    <source>
        <dbReference type="ARBA" id="ARBA00022490"/>
    </source>
</evidence>
<dbReference type="InterPro" id="IPR033956">
    <property type="entry name" value="Translin"/>
</dbReference>
<evidence type="ECO:0000313" key="9">
    <source>
        <dbReference type="Proteomes" id="UP000245884"/>
    </source>
</evidence>
<dbReference type="Pfam" id="PF01997">
    <property type="entry name" value="Translin"/>
    <property type="match status" value="1"/>
</dbReference>
<reference evidence="8 9" key="1">
    <citation type="journal article" date="2018" name="Mol. Biol. Evol.">
        <title>Broad Genomic Sampling Reveals a Smut Pathogenic Ancestry of the Fungal Clade Ustilaginomycotina.</title>
        <authorList>
            <person name="Kijpornyongpan T."/>
            <person name="Mondo S.J."/>
            <person name="Barry K."/>
            <person name="Sandor L."/>
            <person name="Lee J."/>
            <person name="Lipzen A."/>
            <person name="Pangilinan J."/>
            <person name="LaButti K."/>
            <person name="Hainaut M."/>
            <person name="Henrissat B."/>
            <person name="Grigoriev I.V."/>
            <person name="Spatafora J.W."/>
            <person name="Aime M.C."/>
        </authorList>
    </citation>
    <scope>NUCLEOTIDE SEQUENCE [LARGE SCALE GENOMIC DNA]</scope>
    <source>
        <strain evidence="8 9">MCA 5214</strain>
    </source>
</reference>
<evidence type="ECO:0000256" key="7">
    <source>
        <dbReference type="ARBA" id="ARBA00023242"/>
    </source>
</evidence>
<dbReference type="GO" id="GO:0005634">
    <property type="term" value="C:nucleus"/>
    <property type="evidence" value="ECO:0007669"/>
    <property type="project" value="UniProtKB-SubCell"/>
</dbReference>
<evidence type="ECO:0000313" key="8">
    <source>
        <dbReference type="EMBL" id="PWN28254.1"/>
    </source>
</evidence>
<evidence type="ECO:0000256" key="5">
    <source>
        <dbReference type="ARBA" id="ARBA00022884"/>
    </source>
</evidence>
<evidence type="ECO:0000256" key="3">
    <source>
        <dbReference type="ARBA" id="ARBA00005902"/>
    </source>
</evidence>
<dbReference type="Proteomes" id="UP000245884">
    <property type="component" value="Unassembled WGS sequence"/>
</dbReference>
<keyword evidence="4" id="KW-0963">Cytoplasm</keyword>
<dbReference type="GO" id="GO:0003697">
    <property type="term" value="F:single-stranded DNA binding"/>
    <property type="evidence" value="ECO:0007669"/>
    <property type="project" value="InterPro"/>
</dbReference>
<name>A0A316UTC5_9BASI</name>
<dbReference type="EMBL" id="KZ819665">
    <property type="protein sequence ID" value="PWN28254.1"/>
    <property type="molecule type" value="Genomic_DNA"/>
</dbReference>
<dbReference type="GO" id="GO:0005737">
    <property type="term" value="C:cytoplasm"/>
    <property type="evidence" value="ECO:0007669"/>
    <property type="project" value="UniProtKB-SubCell"/>
</dbReference>
<evidence type="ECO:0000256" key="6">
    <source>
        <dbReference type="ARBA" id="ARBA00023125"/>
    </source>
</evidence>
<dbReference type="RefSeq" id="XP_025362866.1">
    <property type="nucleotide sequence ID" value="XM_025505780.1"/>
</dbReference>
<protein>
    <submittedName>
        <fullName evidence="8">Translin</fullName>
    </submittedName>
</protein>
<accession>A0A316UTC5</accession>
<dbReference type="InterPro" id="IPR036081">
    <property type="entry name" value="Translin_sf"/>
</dbReference>
<proteinExistence type="inferred from homology"/>
<gene>
    <name evidence="8" type="ORF">BDZ90DRAFT_231249</name>
</gene>
<dbReference type="Gene3D" id="1.20.58.190">
    <property type="entry name" value="Translin, domain 1"/>
    <property type="match status" value="1"/>
</dbReference>
<dbReference type="InterPro" id="IPR016069">
    <property type="entry name" value="Translin_C"/>
</dbReference>
<dbReference type="PANTHER" id="PTHR10741">
    <property type="entry name" value="TRANSLIN AND TRANSLIN ASSOCIATED PROTEIN X"/>
    <property type="match status" value="1"/>
</dbReference>
<dbReference type="STRING" id="1569628.A0A316UTC5"/>
<dbReference type="GO" id="GO:0016070">
    <property type="term" value="P:RNA metabolic process"/>
    <property type="evidence" value="ECO:0007669"/>
    <property type="project" value="InterPro"/>
</dbReference>
<comment type="similarity">
    <text evidence="3">Belongs to the translin family.</text>
</comment>
<evidence type="ECO:0000256" key="2">
    <source>
        <dbReference type="ARBA" id="ARBA00004496"/>
    </source>
</evidence>
<keyword evidence="5" id="KW-0694">RNA-binding</keyword>
<dbReference type="OrthoDB" id="829at2759"/>
<dbReference type="CDD" id="cd14819">
    <property type="entry name" value="Translin"/>
    <property type="match status" value="1"/>
</dbReference>
<dbReference type="GO" id="GO:0003723">
    <property type="term" value="F:RNA binding"/>
    <property type="evidence" value="ECO:0007669"/>
    <property type="project" value="UniProtKB-KW"/>
</dbReference>
<dbReference type="SUPFAM" id="SSF74784">
    <property type="entry name" value="Translin"/>
    <property type="match status" value="1"/>
</dbReference>
<organism evidence="8 9">
    <name type="scientific">Jaminaea rosea</name>
    <dbReference type="NCBI Taxonomy" id="1569628"/>
    <lineage>
        <taxon>Eukaryota</taxon>
        <taxon>Fungi</taxon>
        <taxon>Dikarya</taxon>
        <taxon>Basidiomycota</taxon>
        <taxon>Ustilaginomycotina</taxon>
        <taxon>Exobasidiomycetes</taxon>
        <taxon>Microstromatales</taxon>
        <taxon>Microstromatales incertae sedis</taxon>
        <taxon>Jaminaea</taxon>
    </lineage>
</organism>
<dbReference type="GO" id="GO:0043565">
    <property type="term" value="F:sequence-specific DNA binding"/>
    <property type="evidence" value="ECO:0007669"/>
    <property type="project" value="InterPro"/>
</dbReference>
<dbReference type="AlphaFoldDB" id="A0A316UTC5"/>
<keyword evidence="6" id="KW-0238">DNA-binding</keyword>
<dbReference type="Gene3D" id="1.20.58.200">
    <property type="entry name" value="Translin, domain 2"/>
    <property type="match status" value="1"/>
</dbReference>
<dbReference type="FunFam" id="1.20.58.200:FF:000002">
    <property type="entry name" value="Putative translin"/>
    <property type="match status" value="1"/>
</dbReference>